<accession>A0A4R1HKM0</accession>
<dbReference type="GO" id="GO:0005829">
    <property type="term" value="C:cytosol"/>
    <property type="evidence" value="ECO:0007669"/>
    <property type="project" value="TreeGrafter"/>
</dbReference>
<evidence type="ECO:0000313" key="5">
    <source>
        <dbReference type="EMBL" id="TCK22954.1"/>
    </source>
</evidence>
<dbReference type="PANTHER" id="PTHR30137:SF8">
    <property type="entry name" value="BLR5498 PROTEIN"/>
    <property type="match status" value="1"/>
</dbReference>
<evidence type="ECO:0000259" key="4">
    <source>
        <dbReference type="Pfam" id="PF00296"/>
    </source>
</evidence>
<dbReference type="Pfam" id="PF00296">
    <property type="entry name" value="Bac_luciferase"/>
    <property type="match status" value="1"/>
</dbReference>
<dbReference type="Proteomes" id="UP000295560">
    <property type="component" value="Unassembled WGS sequence"/>
</dbReference>
<evidence type="ECO:0000256" key="1">
    <source>
        <dbReference type="ARBA" id="ARBA00023002"/>
    </source>
</evidence>
<feature type="domain" description="Luciferase-like" evidence="4">
    <location>
        <begin position="1"/>
        <end position="223"/>
    </location>
</feature>
<dbReference type="InterPro" id="IPR011251">
    <property type="entry name" value="Luciferase-like_dom"/>
</dbReference>
<comment type="caution">
    <text evidence="5">The sequence shown here is derived from an EMBL/GenBank/DDBJ whole genome shotgun (WGS) entry which is preliminary data.</text>
</comment>
<gene>
    <name evidence="5" type="ORF">EV378_6965</name>
</gene>
<feature type="compositionally biased region" description="Basic and acidic residues" evidence="3">
    <location>
        <begin position="285"/>
        <end position="294"/>
    </location>
</feature>
<reference evidence="5 6" key="1">
    <citation type="submission" date="2019-03" db="EMBL/GenBank/DDBJ databases">
        <title>Sequencing the genomes of 1000 actinobacteria strains.</title>
        <authorList>
            <person name="Klenk H.-P."/>
        </authorList>
    </citation>
    <scope>NUCLEOTIDE SEQUENCE [LARGE SCALE GENOMIC DNA]</scope>
    <source>
        <strain evidence="5 6">DSM 44969</strain>
    </source>
</reference>
<dbReference type="AlphaFoldDB" id="A0A4R1HKM0"/>
<dbReference type="GO" id="GO:0016705">
    <property type="term" value="F:oxidoreductase activity, acting on paired donors, with incorporation or reduction of molecular oxygen"/>
    <property type="evidence" value="ECO:0007669"/>
    <property type="project" value="InterPro"/>
</dbReference>
<keyword evidence="2 5" id="KW-0503">Monooxygenase</keyword>
<feature type="region of interest" description="Disordered" evidence="3">
    <location>
        <begin position="217"/>
        <end position="295"/>
    </location>
</feature>
<evidence type="ECO:0000256" key="2">
    <source>
        <dbReference type="ARBA" id="ARBA00023033"/>
    </source>
</evidence>
<dbReference type="RefSeq" id="WP_132432160.1">
    <property type="nucleotide sequence ID" value="NZ_SMFZ01000002.1"/>
</dbReference>
<protein>
    <submittedName>
        <fullName evidence="5">Alkanesulfonate monooxygenase SsuD/methylene tetrahydromethanopterin reductase-like flavin-dependent oxidoreductase (Luciferase family)</fullName>
    </submittedName>
</protein>
<dbReference type="OrthoDB" id="7903015at2"/>
<keyword evidence="6" id="KW-1185">Reference proteome</keyword>
<dbReference type="GO" id="GO:0004497">
    <property type="term" value="F:monooxygenase activity"/>
    <property type="evidence" value="ECO:0007669"/>
    <property type="project" value="UniProtKB-KW"/>
</dbReference>
<dbReference type="Gene3D" id="3.20.20.30">
    <property type="entry name" value="Luciferase-like domain"/>
    <property type="match status" value="2"/>
</dbReference>
<sequence length="424" mass="43986">MRIGMFLLAAGWPGRDHGATLRAAVDAAVAAEEAGFDDVWVAEHHFTTYGLCPSAVTLAGYLLGATRRITVGTAVSVLPTAHPVALAEQALLLDQVSGGRFRLGLGRGGPWVDLEVFGTGADRWSDGGYTEALDALLSTLDGPTVSADGPHFRFRPVPVTPAPRPGAPRGGVAPILAATSGSGISAAAGRGLPMLLGMHADDAEKARFVEQYDELVADPGRHRGPSSGRAGHGGPPLDRAGADLRPARAGADLRPAAREVGRSVRSGGVHPDSGRVGADRPSTARRGDRGEDRGQVVPRHVSAGIAHVEDSTARARAVVREALPRWLEPGLAGYVRFDGAPRTPRDAHEYTDLLCDLHPVGDANHAVARLVASAEATGVDHVVLLTDCTGDPARTRENVARLGADVLPRLPGRTAAGLGHAADP</sequence>
<dbReference type="InterPro" id="IPR036661">
    <property type="entry name" value="Luciferase-like_sf"/>
</dbReference>
<proteinExistence type="predicted"/>
<evidence type="ECO:0000313" key="6">
    <source>
        <dbReference type="Proteomes" id="UP000295560"/>
    </source>
</evidence>
<keyword evidence="1" id="KW-0560">Oxidoreductase</keyword>
<dbReference type="EMBL" id="SMFZ01000002">
    <property type="protein sequence ID" value="TCK22954.1"/>
    <property type="molecule type" value="Genomic_DNA"/>
</dbReference>
<evidence type="ECO:0000256" key="3">
    <source>
        <dbReference type="SAM" id="MobiDB-lite"/>
    </source>
</evidence>
<organism evidence="5 6">
    <name type="scientific">Pseudonocardia endophytica</name>
    <dbReference type="NCBI Taxonomy" id="401976"/>
    <lineage>
        <taxon>Bacteria</taxon>
        <taxon>Bacillati</taxon>
        <taxon>Actinomycetota</taxon>
        <taxon>Actinomycetes</taxon>
        <taxon>Pseudonocardiales</taxon>
        <taxon>Pseudonocardiaceae</taxon>
        <taxon>Pseudonocardia</taxon>
    </lineage>
</organism>
<name>A0A4R1HKM0_PSEEN</name>
<dbReference type="InterPro" id="IPR050766">
    <property type="entry name" value="Bact_Lucif_Oxidored"/>
</dbReference>
<dbReference type="PANTHER" id="PTHR30137">
    <property type="entry name" value="LUCIFERASE-LIKE MONOOXYGENASE"/>
    <property type="match status" value="1"/>
</dbReference>
<dbReference type="SUPFAM" id="SSF51679">
    <property type="entry name" value="Bacterial luciferase-like"/>
    <property type="match status" value="2"/>
</dbReference>